<keyword evidence="6" id="KW-0812">Transmembrane</keyword>
<dbReference type="InterPro" id="IPR025885">
    <property type="entry name" value="PapC_N"/>
</dbReference>
<evidence type="ECO:0000256" key="1">
    <source>
        <dbReference type="ARBA" id="ARBA00004571"/>
    </source>
</evidence>
<keyword evidence="3" id="KW-0813">Transport</keyword>
<keyword evidence="8" id="KW-0472">Membrane</keyword>
<reference evidence="11 12" key="1">
    <citation type="submission" date="2019-11" db="EMBL/GenBank/DDBJ databases">
        <title>Escherichia alba sp. nov. isolated from the gut of plastic-eating superworms Zophobas atratus.</title>
        <authorList>
            <person name="Yang Y."/>
        </authorList>
    </citation>
    <scope>NUCLEOTIDE SEQUENCE [LARGE SCALE GENOMIC DNA]</scope>
    <source>
        <strain evidence="12">BIT-B35</strain>
    </source>
</reference>
<keyword evidence="5" id="KW-1029">Fimbrium biogenesis</keyword>
<dbReference type="Gene3D" id="2.60.40.2610">
    <property type="entry name" value="Outer membrane usher protein FimD, plug domain"/>
    <property type="match status" value="1"/>
</dbReference>
<dbReference type="InterPro" id="IPR037224">
    <property type="entry name" value="PapC_N_sf"/>
</dbReference>
<comment type="similarity">
    <text evidence="2">Belongs to the fimbrial export usher family.</text>
</comment>
<dbReference type="OrthoDB" id="6554712at2"/>
<comment type="caution">
    <text evidence="11">The sequence shown here is derived from an EMBL/GenBank/DDBJ whole genome shotgun (WGS) entry which is preliminary data.</text>
</comment>
<evidence type="ECO:0000256" key="8">
    <source>
        <dbReference type="ARBA" id="ARBA00023136"/>
    </source>
</evidence>
<dbReference type="Gene3D" id="3.10.20.410">
    <property type="match status" value="1"/>
</dbReference>
<dbReference type="Pfam" id="PF13954">
    <property type="entry name" value="PapC_N"/>
    <property type="match status" value="1"/>
</dbReference>
<keyword evidence="7" id="KW-0732">Signal</keyword>
<comment type="subcellular location">
    <subcellularLocation>
        <location evidence="1">Cell outer membrane</location>
        <topology evidence="1">Multi-pass membrane protein</topology>
    </subcellularLocation>
</comment>
<evidence type="ECO:0000256" key="6">
    <source>
        <dbReference type="ARBA" id="ARBA00022692"/>
    </source>
</evidence>
<dbReference type="InterPro" id="IPR042186">
    <property type="entry name" value="FimD_plug_dom"/>
</dbReference>
<dbReference type="PANTHER" id="PTHR30451">
    <property type="entry name" value="OUTER MEMBRANE USHER PROTEIN"/>
    <property type="match status" value="1"/>
</dbReference>
<dbReference type="RefSeq" id="WP_155108716.1">
    <property type="nucleotide sequence ID" value="NZ_WMJZ01000016.1"/>
</dbReference>
<evidence type="ECO:0000313" key="11">
    <source>
        <dbReference type="EMBL" id="MTH47113.1"/>
    </source>
</evidence>
<evidence type="ECO:0000256" key="5">
    <source>
        <dbReference type="ARBA" id="ARBA00022558"/>
    </source>
</evidence>
<dbReference type="GO" id="GO:0009297">
    <property type="term" value="P:pilus assembly"/>
    <property type="evidence" value="ECO:0007669"/>
    <property type="project" value="InterPro"/>
</dbReference>
<dbReference type="PANTHER" id="PTHR30451:SF21">
    <property type="entry name" value="FIMBRIAL USHER DOMAIN-CONTAINING PROTEIN YDET-RELATED"/>
    <property type="match status" value="1"/>
</dbReference>
<dbReference type="GO" id="GO:0009279">
    <property type="term" value="C:cell outer membrane"/>
    <property type="evidence" value="ECO:0007669"/>
    <property type="project" value="UniProtKB-SubCell"/>
</dbReference>
<keyword evidence="4" id="KW-1134">Transmembrane beta strand</keyword>
<dbReference type="EMBL" id="WMJZ01000016">
    <property type="protein sequence ID" value="MTH47113.1"/>
    <property type="molecule type" value="Genomic_DNA"/>
</dbReference>
<keyword evidence="9" id="KW-0998">Cell outer membrane</keyword>
<dbReference type="GO" id="GO:0015473">
    <property type="term" value="F:fimbrial usher porin activity"/>
    <property type="evidence" value="ECO:0007669"/>
    <property type="project" value="InterPro"/>
</dbReference>
<organism evidence="11 12">
    <name type="scientific">Intestinirhabdus alba</name>
    <dbReference type="NCBI Taxonomy" id="2899544"/>
    <lineage>
        <taxon>Bacteria</taxon>
        <taxon>Pseudomonadati</taxon>
        <taxon>Pseudomonadota</taxon>
        <taxon>Gammaproteobacteria</taxon>
        <taxon>Enterobacterales</taxon>
        <taxon>Enterobacteriaceae</taxon>
        <taxon>Intestinirhabdus</taxon>
    </lineage>
</organism>
<accession>A0A6L6IQN8</accession>
<evidence type="ECO:0000256" key="7">
    <source>
        <dbReference type="ARBA" id="ARBA00022729"/>
    </source>
</evidence>
<dbReference type="Gene3D" id="2.60.40.3110">
    <property type="match status" value="1"/>
</dbReference>
<dbReference type="Proteomes" id="UP000477739">
    <property type="component" value="Unassembled WGS sequence"/>
</dbReference>
<evidence type="ECO:0000313" key="12">
    <source>
        <dbReference type="Proteomes" id="UP000477739"/>
    </source>
</evidence>
<evidence type="ECO:0000259" key="10">
    <source>
        <dbReference type="Pfam" id="PF13954"/>
    </source>
</evidence>
<name>A0A6L6IQN8_9ENTR</name>
<sequence length="791" mass="86679">MRNALKPCIFVLPALGFSADAEDKFNLTLLEKNRGISHIDASAFNSGNDLLPGEYTLKVIINGEPVGNAQIEVKPYQDKIQPLFTCSRLASWGLAVHHCRKKAQPLANYIPQSSIDIDQGDNVLNVTVPQKYFSLPTAYDVASAEDWDNGINAAFTNYSLQYEYQTGAASPGQTLYGTLSNGINLAGFQLRNNGFLRWTNKEKSHYVSSASFIQHDVDSLRGTLTGGDFYTAGLFFTGLSLRGASLTSNTSMFSSAERNYVPIIVGVANSNATVIIKQNGFVLATRNVTPGPFTLKDIPASASAGDMEVTVHETSGAKRTFYQPYNSTDMLVPAGVLKYYLYTGKSRQEERSGSSLVEGDALYGLNSTFTLLGGVQYTDDYRNVAVGTGANIRHLGGIYALLNSSQRRAEQHGQKIKLGYSKYITRTNSYLFATLEHKRTPGYEEFNSVHHSTAGASMDMFRNRYSLQLSQHIGPGNAVLNYSRQEEWNGSASVTLRGNVNFTFSGWSAITSVGRQRIRGGVSENMFSINISVPFGKERNHYLTLNHSESNGSRTEQAAVSGTLLDEQQVSYNLNATKDKKNYEVDASAAWLGSRGLISGTVRQGTEGQHYSLGLEGAAIMHHHGITFGQPLGNSAALIHTDKVPGLKLENHQNIQTDAAGNAIAPNLVPYHYNEGSLYSDHSDQNLDVSSDIVLAAPRKGAIVEMSFAARYQQRQFIRVIDANRQPLAFGTVLYDAQNRNVGTVSQNGIALINNNDDGWPLHANDAEMRTRCVIENNLKQNSTLWRLQCN</sequence>
<dbReference type="SUPFAM" id="SSF141729">
    <property type="entry name" value="FimD N-terminal domain-like"/>
    <property type="match status" value="1"/>
</dbReference>
<gene>
    <name evidence="11" type="ORF">GJV78_12785</name>
</gene>
<protein>
    <submittedName>
        <fullName evidence="11">Fimbria/pilus outer membrane usher protein</fullName>
    </submittedName>
</protein>
<keyword evidence="12" id="KW-1185">Reference proteome</keyword>
<proteinExistence type="inferred from homology"/>
<evidence type="ECO:0000256" key="9">
    <source>
        <dbReference type="ARBA" id="ARBA00023237"/>
    </source>
</evidence>
<evidence type="ECO:0000256" key="2">
    <source>
        <dbReference type="ARBA" id="ARBA00008064"/>
    </source>
</evidence>
<dbReference type="InterPro" id="IPR000015">
    <property type="entry name" value="Fimb_usher"/>
</dbReference>
<dbReference type="Pfam" id="PF00577">
    <property type="entry name" value="Usher"/>
    <property type="match status" value="1"/>
</dbReference>
<evidence type="ECO:0000256" key="4">
    <source>
        <dbReference type="ARBA" id="ARBA00022452"/>
    </source>
</evidence>
<feature type="domain" description="PapC N-terminal" evidence="10">
    <location>
        <begin position="24"/>
        <end position="161"/>
    </location>
</feature>
<evidence type="ECO:0000256" key="3">
    <source>
        <dbReference type="ARBA" id="ARBA00022448"/>
    </source>
</evidence>
<dbReference type="AlphaFoldDB" id="A0A6L6IQN8"/>